<name>A0AAE0FNL0_9CHLO</name>
<organism evidence="1 2">
    <name type="scientific">Cymbomonas tetramitiformis</name>
    <dbReference type="NCBI Taxonomy" id="36881"/>
    <lineage>
        <taxon>Eukaryota</taxon>
        <taxon>Viridiplantae</taxon>
        <taxon>Chlorophyta</taxon>
        <taxon>Pyramimonadophyceae</taxon>
        <taxon>Pyramimonadales</taxon>
        <taxon>Pyramimonadaceae</taxon>
        <taxon>Cymbomonas</taxon>
    </lineage>
</organism>
<reference evidence="1 2" key="1">
    <citation type="journal article" date="2015" name="Genome Biol. Evol.">
        <title>Comparative Genomics of a Bacterivorous Green Alga Reveals Evolutionary Causalities and Consequences of Phago-Mixotrophic Mode of Nutrition.</title>
        <authorList>
            <person name="Burns J.A."/>
            <person name="Paasch A."/>
            <person name="Narechania A."/>
            <person name="Kim E."/>
        </authorList>
    </citation>
    <scope>NUCLEOTIDE SEQUENCE [LARGE SCALE GENOMIC DNA]</scope>
    <source>
        <strain evidence="1 2">PLY_AMNH</strain>
    </source>
</reference>
<evidence type="ECO:0000313" key="2">
    <source>
        <dbReference type="Proteomes" id="UP001190700"/>
    </source>
</evidence>
<dbReference type="AlphaFoldDB" id="A0AAE0FNL0"/>
<protein>
    <submittedName>
        <fullName evidence="1">Uncharacterized protein</fullName>
    </submittedName>
</protein>
<dbReference type="Proteomes" id="UP001190700">
    <property type="component" value="Unassembled WGS sequence"/>
</dbReference>
<evidence type="ECO:0000313" key="1">
    <source>
        <dbReference type="EMBL" id="KAK3262843.1"/>
    </source>
</evidence>
<accession>A0AAE0FNL0</accession>
<keyword evidence="2" id="KW-1185">Reference proteome</keyword>
<proteinExistence type="predicted"/>
<gene>
    <name evidence="1" type="ORF">CYMTET_28325</name>
</gene>
<dbReference type="EMBL" id="LGRX02015921">
    <property type="protein sequence ID" value="KAK3262843.1"/>
    <property type="molecule type" value="Genomic_DNA"/>
</dbReference>
<comment type="caution">
    <text evidence="1">The sequence shown here is derived from an EMBL/GenBank/DDBJ whole genome shotgun (WGS) entry which is preliminary data.</text>
</comment>
<sequence>MIVPNASSAVSRPWRYTGGISLRELQKPSAKVLLATTISCWSVFLVWYSTYQPVYDLTEEGILLETSIISSSAGEKHRGLGQEASFGRLLGKYMRNGKPSQSVEALPASISAPQVHVPEFLFGGEWRATKSEAKKYLREPPMPACHAGTLLQLPGGHVLVSWFGGLDEGTEDVAIYVATRYPSTAKRLGYWGSPRLAAKVHRNVPYGGRSPKPLVPPAGGEPHWNPVLFCAGDEAYETGLCETTILLFFKVVFLLIPEQ</sequence>